<keyword evidence="1" id="KW-1133">Transmembrane helix</keyword>
<dbReference type="KEGG" id="dfa:DFA_08479"/>
<sequence length="556" mass="61535">MVKGDITVVGQPTSLQINPNNTTIYFLLNYSPYLNHTITIDNSTACTNLTNTSSNQYQCTTPLLSNGKHQLIVSNSYTQSPQVPFTFNSLTYLCQQSTNNCYGNGQCGVDGKCICTSNSFYNNCSNPYPIISSGNYNLTNNKNVQLNGDFGPFLISNVSILINSTIECVVESVSQFQINCTLDQQPSFGLASVQLQLNNSLNTTARNVLNLQSPPSQGISKSECESITFNCYGHGYCDDSGKCQCQHGYSDIDSCLTKYINTTITPNTTDPTVSFDVDGLDFDFLFEIDSVQELDLDDNIVKELFISNYTWNVKASTIDNNQTNIINYQLDTLSSSSSHQPAQVLSTISFSTLARTVEFGGQQLLINANSIKLEVNISKWQYSSNLATLRVVFKTLINNNQFIQYDCINKDISSFSYDSLSSLQYLRVVKDGIQFNGRFIDVALSDGRPTYSPTQLLSSTPINDEQSIVMIGIVFPQCQECILDPDFSALIVDTNNSGSQCGNNDNSNDKWKMITGIVVGVVGATILSIIIFYSVKRFKRYLVLNRKSIAMSKLNK</sequence>
<evidence type="ECO:0000313" key="4">
    <source>
        <dbReference type="Proteomes" id="UP000007797"/>
    </source>
</evidence>
<keyword evidence="4" id="KW-1185">Reference proteome</keyword>
<feature type="domain" description="EGF-like" evidence="2">
    <location>
        <begin position="243"/>
        <end position="255"/>
    </location>
</feature>
<dbReference type="InterPro" id="IPR053331">
    <property type="entry name" value="EGF-like_comC"/>
</dbReference>
<accession>F4Q2L6</accession>
<dbReference type="PANTHER" id="PTHR24032">
    <property type="entry name" value="EGF-LIKE DOMAIN-CONTAINING PROTEIN-RELATED-RELATED"/>
    <property type="match status" value="1"/>
</dbReference>
<dbReference type="OMA" id="CHIENTT"/>
<dbReference type="Pfam" id="PF22933">
    <property type="entry name" value="ComC_SSD"/>
    <property type="match status" value="1"/>
</dbReference>
<dbReference type="InterPro" id="IPR054484">
    <property type="entry name" value="ComC_SSD"/>
</dbReference>
<feature type="transmembrane region" description="Helical" evidence="1">
    <location>
        <begin position="513"/>
        <end position="535"/>
    </location>
</feature>
<gene>
    <name evidence="3" type="ORF">DFA_08479</name>
</gene>
<dbReference type="AlphaFoldDB" id="F4Q2L6"/>
<dbReference type="RefSeq" id="XP_004355967.1">
    <property type="nucleotide sequence ID" value="XM_004355914.1"/>
</dbReference>
<dbReference type="PROSITE" id="PS01186">
    <property type="entry name" value="EGF_2"/>
    <property type="match status" value="1"/>
</dbReference>
<keyword evidence="1" id="KW-0812">Transmembrane</keyword>
<dbReference type="InterPro" id="IPR000742">
    <property type="entry name" value="EGF"/>
</dbReference>
<dbReference type="GeneID" id="14869849"/>
<name>F4Q2L6_CACFS</name>
<evidence type="ECO:0000259" key="2">
    <source>
        <dbReference type="PROSITE" id="PS01186"/>
    </source>
</evidence>
<dbReference type="Proteomes" id="UP000007797">
    <property type="component" value="Unassembled WGS sequence"/>
</dbReference>
<keyword evidence="1" id="KW-0472">Membrane</keyword>
<reference evidence="4" key="1">
    <citation type="journal article" date="2011" name="Genome Res.">
        <title>Phylogeny-wide analysis of social amoeba genomes highlights ancient origins for complex intercellular communication.</title>
        <authorList>
            <person name="Heidel A.J."/>
            <person name="Lawal H.M."/>
            <person name="Felder M."/>
            <person name="Schilde C."/>
            <person name="Helps N.R."/>
            <person name="Tunggal B."/>
            <person name="Rivero F."/>
            <person name="John U."/>
            <person name="Schleicher M."/>
            <person name="Eichinger L."/>
            <person name="Platzer M."/>
            <person name="Noegel A.A."/>
            <person name="Schaap P."/>
            <person name="Gloeckner G."/>
        </authorList>
    </citation>
    <scope>NUCLEOTIDE SEQUENCE [LARGE SCALE GENOMIC DNA]</scope>
    <source>
        <strain evidence="4">SH3</strain>
    </source>
</reference>
<dbReference type="EMBL" id="GL883021">
    <property type="protein sequence ID" value="EGG17483.1"/>
    <property type="molecule type" value="Genomic_DNA"/>
</dbReference>
<evidence type="ECO:0000256" key="1">
    <source>
        <dbReference type="SAM" id="Phobius"/>
    </source>
</evidence>
<dbReference type="PANTHER" id="PTHR24032:SF16">
    <property type="entry name" value="EGF-LIKE DOMAIN-CONTAINING PROTEIN"/>
    <property type="match status" value="1"/>
</dbReference>
<organism evidence="3 4">
    <name type="scientific">Cavenderia fasciculata</name>
    <name type="common">Slime mold</name>
    <name type="synonym">Dictyostelium fasciculatum</name>
    <dbReference type="NCBI Taxonomy" id="261658"/>
    <lineage>
        <taxon>Eukaryota</taxon>
        <taxon>Amoebozoa</taxon>
        <taxon>Evosea</taxon>
        <taxon>Eumycetozoa</taxon>
        <taxon>Dictyostelia</taxon>
        <taxon>Acytosteliales</taxon>
        <taxon>Cavenderiaceae</taxon>
        <taxon>Cavenderia</taxon>
    </lineage>
</organism>
<evidence type="ECO:0000313" key="3">
    <source>
        <dbReference type="EMBL" id="EGG17483.1"/>
    </source>
</evidence>
<protein>
    <recommendedName>
        <fullName evidence="2">EGF-like domain-containing protein</fullName>
    </recommendedName>
</protein>
<proteinExistence type="predicted"/>